<dbReference type="AlphaFoldDB" id="X0GYR7"/>
<accession>X0GYR7</accession>
<reference evidence="1" key="2">
    <citation type="submission" date="2012-05" db="EMBL/GenBank/DDBJ databases">
        <title>The Genome Annotation of Fusarium oxysporum PHW808.</title>
        <authorList>
            <consortium name="The Broad Institute Genomics Platform"/>
            <person name="Ma L.-J."/>
            <person name="Corby-Kistler H."/>
            <person name="Broz K."/>
            <person name="Gale L.R."/>
            <person name="Jonkers W."/>
            <person name="O'Donnell K."/>
            <person name="Ploetz R."/>
            <person name="Steinberg C."/>
            <person name="Schwartz D.C."/>
            <person name="VanEtten H."/>
            <person name="Zhou S."/>
            <person name="Young S.K."/>
            <person name="Zeng Q."/>
            <person name="Gargeya S."/>
            <person name="Fitzgerald M."/>
            <person name="Abouelleil A."/>
            <person name="Alvarado L."/>
            <person name="Chapman S.B."/>
            <person name="Gainer-Dewar J."/>
            <person name="Goldberg J."/>
            <person name="Griggs A."/>
            <person name="Gujja S."/>
            <person name="Hansen M."/>
            <person name="Howarth C."/>
            <person name="Imamovic A."/>
            <person name="Ireland A."/>
            <person name="Larimer J."/>
            <person name="McCowan C."/>
            <person name="Murphy C."/>
            <person name="Pearson M."/>
            <person name="Poon T.W."/>
            <person name="Priest M."/>
            <person name="Roberts A."/>
            <person name="Saif S."/>
            <person name="Shea T."/>
            <person name="Sykes S."/>
            <person name="Wortman J."/>
            <person name="Nusbaum C."/>
            <person name="Birren B."/>
        </authorList>
    </citation>
    <scope>NUCLEOTIDE SEQUENCE</scope>
    <source>
        <strain evidence="1">54008</strain>
    </source>
</reference>
<organism evidence="1">
    <name type="scientific">Fusarium oxysporum f. sp. conglutinans race 2 54008</name>
    <dbReference type="NCBI Taxonomy" id="1089457"/>
    <lineage>
        <taxon>Eukaryota</taxon>
        <taxon>Fungi</taxon>
        <taxon>Dikarya</taxon>
        <taxon>Ascomycota</taxon>
        <taxon>Pezizomycotina</taxon>
        <taxon>Sordariomycetes</taxon>
        <taxon>Hypocreomycetidae</taxon>
        <taxon>Hypocreales</taxon>
        <taxon>Nectriaceae</taxon>
        <taxon>Fusarium</taxon>
        <taxon>Fusarium oxysporum species complex</taxon>
    </lineage>
</organism>
<proteinExistence type="predicted"/>
<dbReference type="HOGENOM" id="CLU_3143117_0_0_1"/>
<gene>
    <name evidence="1" type="ORF">FOPG_15412</name>
</gene>
<name>X0GYR7_FUSOX</name>
<evidence type="ECO:0000313" key="1">
    <source>
        <dbReference type="EMBL" id="EXL68558.1"/>
    </source>
</evidence>
<sequence length="54" mass="6154">MHFTKKKVPNVHKHSRYQKLNASDSGYGCAPSELKDYLHLIPFANLDLSRAVKV</sequence>
<reference evidence="1" key="1">
    <citation type="submission" date="2011-11" db="EMBL/GenBank/DDBJ databases">
        <title>The Genome Sequence of Fusarium oxysporum PHW808.</title>
        <authorList>
            <consortium name="The Broad Institute Genome Sequencing Platform"/>
            <person name="Ma L.-J."/>
            <person name="Gale L.R."/>
            <person name="Schwartz D.C."/>
            <person name="Zhou S."/>
            <person name="Corby-Kistler H."/>
            <person name="Young S.K."/>
            <person name="Zeng Q."/>
            <person name="Gargeya S."/>
            <person name="Fitzgerald M."/>
            <person name="Haas B."/>
            <person name="Abouelleil A."/>
            <person name="Alvarado L."/>
            <person name="Arachchi H.M."/>
            <person name="Berlin A."/>
            <person name="Brown A."/>
            <person name="Chapman S.B."/>
            <person name="Chen Z."/>
            <person name="Dunbar C."/>
            <person name="Freedman E."/>
            <person name="Gearin G."/>
            <person name="Goldberg J."/>
            <person name="Griggs A."/>
            <person name="Gujja S."/>
            <person name="Heiman D."/>
            <person name="Howarth C."/>
            <person name="Larson L."/>
            <person name="Lui A."/>
            <person name="MacDonald P.J.P."/>
            <person name="Montmayeur A."/>
            <person name="Murphy C."/>
            <person name="Neiman D."/>
            <person name="Pearson M."/>
            <person name="Priest M."/>
            <person name="Roberts A."/>
            <person name="Saif S."/>
            <person name="Shea T."/>
            <person name="Shenoy N."/>
            <person name="Sisk P."/>
            <person name="Stolte C."/>
            <person name="Sykes S."/>
            <person name="Wortman J."/>
            <person name="Nusbaum C."/>
            <person name="Birren B."/>
        </authorList>
    </citation>
    <scope>NUCLEOTIDE SEQUENCE [LARGE SCALE GENOMIC DNA]</scope>
    <source>
        <strain evidence="1">54008</strain>
    </source>
</reference>
<dbReference type="Proteomes" id="UP000030676">
    <property type="component" value="Unassembled WGS sequence"/>
</dbReference>
<dbReference type="EMBL" id="JH658929">
    <property type="protein sequence ID" value="EXL68558.1"/>
    <property type="molecule type" value="Genomic_DNA"/>
</dbReference>
<protein>
    <submittedName>
        <fullName evidence="1">Uncharacterized protein</fullName>
    </submittedName>
</protein>